<accession>A0ABS6JZ84</accession>
<evidence type="ECO:0000313" key="2">
    <source>
        <dbReference type="EMBL" id="MBU9723902.1"/>
    </source>
</evidence>
<proteinExistence type="predicted"/>
<dbReference type="Proteomes" id="UP000790580">
    <property type="component" value="Unassembled WGS sequence"/>
</dbReference>
<evidence type="ECO:0000313" key="3">
    <source>
        <dbReference type="Proteomes" id="UP000790580"/>
    </source>
</evidence>
<comment type="caution">
    <text evidence="2">The sequence shown here is derived from an EMBL/GenBank/DDBJ whole genome shotgun (WGS) entry which is preliminary data.</text>
</comment>
<evidence type="ECO:0000256" key="1">
    <source>
        <dbReference type="SAM" id="MobiDB-lite"/>
    </source>
</evidence>
<feature type="compositionally biased region" description="Basic and acidic residues" evidence="1">
    <location>
        <begin position="20"/>
        <end position="34"/>
    </location>
</feature>
<name>A0ABS6JZ84_9BACI</name>
<feature type="region of interest" description="Disordered" evidence="1">
    <location>
        <begin position="1"/>
        <end position="42"/>
    </location>
</feature>
<organism evidence="2 3">
    <name type="scientific">Evansella alkalicola</name>
    <dbReference type="NCBI Taxonomy" id="745819"/>
    <lineage>
        <taxon>Bacteria</taxon>
        <taxon>Bacillati</taxon>
        <taxon>Bacillota</taxon>
        <taxon>Bacilli</taxon>
        <taxon>Bacillales</taxon>
        <taxon>Bacillaceae</taxon>
        <taxon>Evansella</taxon>
    </lineage>
</organism>
<dbReference type="EMBL" id="JAHQCR010000088">
    <property type="protein sequence ID" value="MBU9723902.1"/>
    <property type="molecule type" value="Genomic_DNA"/>
</dbReference>
<gene>
    <name evidence="2" type="ORF">KS407_20995</name>
</gene>
<protein>
    <submittedName>
        <fullName evidence="2">Spore protein</fullName>
    </submittedName>
</protein>
<sequence length="42" mass="4720">MNLLDKNKFNKPSKTAEQPGKSRENKPENLDKKLGGPNRPAE</sequence>
<reference evidence="2 3" key="1">
    <citation type="submission" date="2021-06" db="EMBL/GenBank/DDBJ databases">
        <title>Bacillus sp. RD4P76, an endophyte from a halophyte.</title>
        <authorList>
            <person name="Sun J.-Q."/>
        </authorList>
    </citation>
    <scope>NUCLEOTIDE SEQUENCE [LARGE SCALE GENOMIC DNA]</scope>
    <source>
        <strain evidence="2 3">JCM 17098</strain>
    </source>
</reference>
<keyword evidence="3" id="KW-1185">Reference proteome</keyword>